<proteinExistence type="predicted"/>
<sequence>MSASNCFASACRYCRYFTPEGRRGGHCQQLGVPVQSKWKACCLAIPPFAPSWENTEAVTAAVGVAYGTIANWPPQTLVLPDILSLERSLKSTEFPGAAADATRQPALRDAKAMLV</sequence>
<accession>A0A7C3VPT1</accession>
<gene>
    <name evidence="1" type="ORF">ENR15_03050</name>
</gene>
<reference evidence="1" key="1">
    <citation type="journal article" date="2020" name="mSystems">
        <title>Genome- and Community-Level Interaction Insights into Carbon Utilization and Element Cycling Functions of Hydrothermarchaeota in Hydrothermal Sediment.</title>
        <authorList>
            <person name="Zhou Z."/>
            <person name="Liu Y."/>
            <person name="Xu W."/>
            <person name="Pan J."/>
            <person name="Luo Z.H."/>
            <person name="Li M."/>
        </authorList>
    </citation>
    <scope>NUCLEOTIDE SEQUENCE [LARGE SCALE GENOMIC DNA]</scope>
    <source>
        <strain evidence="1">SpSt-374</strain>
    </source>
</reference>
<comment type="caution">
    <text evidence="1">The sequence shown here is derived from an EMBL/GenBank/DDBJ whole genome shotgun (WGS) entry which is preliminary data.</text>
</comment>
<name>A0A7C3VPT1_9CYAN</name>
<dbReference type="AlphaFoldDB" id="A0A7C3VPT1"/>
<protein>
    <submittedName>
        <fullName evidence="1">Uncharacterized protein</fullName>
    </submittedName>
</protein>
<evidence type="ECO:0000313" key="1">
    <source>
        <dbReference type="EMBL" id="HGF99655.1"/>
    </source>
</evidence>
<organism evidence="1">
    <name type="scientific">Planktothricoides sp. SpSt-374</name>
    <dbReference type="NCBI Taxonomy" id="2282167"/>
    <lineage>
        <taxon>Bacteria</taxon>
        <taxon>Bacillati</taxon>
        <taxon>Cyanobacteriota</taxon>
        <taxon>Cyanophyceae</taxon>
        <taxon>Oscillatoriophycideae</taxon>
        <taxon>Oscillatoriales</taxon>
        <taxon>Oscillatoriaceae</taxon>
        <taxon>Planktothricoides</taxon>
    </lineage>
</organism>
<dbReference type="EMBL" id="DSPX01000028">
    <property type="protein sequence ID" value="HGF99655.1"/>
    <property type="molecule type" value="Genomic_DNA"/>
</dbReference>